<keyword evidence="1" id="KW-0813">Transport</keyword>
<evidence type="ECO:0000313" key="10">
    <source>
        <dbReference type="Proteomes" id="UP000463388"/>
    </source>
</evidence>
<dbReference type="PROSITE" id="PS00198">
    <property type="entry name" value="4FE4S_FER_1"/>
    <property type="match status" value="1"/>
</dbReference>
<dbReference type="GO" id="GO:0051539">
    <property type="term" value="F:4 iron, 4 sulfur cluster binding"/>
    <property type="evidence" value="ECO:0007669"/>
    <property type="project" value="UniProtKB-KW"/>
</dbReference>
<keyword evidence="5" id="KW-0249">Electron transport</keyword>
<evidence type="ECO:0000256" key="1">
    <source>
        <dbReference type="ARBA" id="ARBA00022448"/>
    </source>
</evidence>
<comment type="caution">
    <text evidence="9">The sequence shown here is derived from an EMBL/GenBank/DDBJ whole genome shotgun (WGS) entry which is preliminary data.</text>
</comment>
<evidence type="ECO:0000256" key="4">
    <source>
        <dbReference type="ARBA" id="ARBA00022737"/>
    </source>
</evidence>
<keyword evidence="3" id="KW-0479">Metal-binding</keyword>
<dbReference type="Gene3D" id="3.30.70.20">
    <property type="match status" value="2"/>
</dbReference>
<dbReference type="OrthoDB" id="9779457at2"/>
<keyword evidence="2" id="KW-0004">4Fe-4S</keyword>
<dbReference type="InterPro" id="IPR017900">
    <property type="entry name" value="4Fe4S_Fe_S_CS"/>
</dbReference>
<keyword evidence="4" id="KW-0677">Repeat</keyword>
<dbReference type="PANTHER" id="PTHR43177:SF5">
    <property type="entry name" value="ANAEROBIC DIMETHYL SULFOXIDE REDUCTASE CHAIN B-RELATED"/>
    <property type="match status" value="1"/>
</dbReference>
<accession>A0A6N8JNP7</accession>
<evidence type="ECO:0000256" key="2">
    <source>
        <dbReference type="ARBA" id="ARBA00022485"/>
    </source>
</evidence>
<proteinExistence type="predicted"/>
<dbReference type="GO" id="GO:0046872">
    <property type="term" value="F:metal ion binding"/>
    <property type="evidence" value="ECO:0007669"/>
    <property type="project" value="UniProtKB-KW"/>
</dbReference>
<dbReference type="SUPFAM" id="SSF54862">
    <property type="entry name" value="4Fe-4S ferredoxins"/>
    <property type="match status" value="1"/>
</dbReference>
<feature type="domain" description="4Fe-4S ferredoxin-type" evidence="8">
    <location>
        <begin position="58"/>
        <end position="88"/>
    </location>
</feature>
<evidence type="ECO:0000256" key="5">
    <source>
        <dbReference type="ARBA" id="ARBA00022982"/>
    </source>
</evidence>
<dbReference type="Pfam" id="PF12800">
    <property type="entry name" value="Fer4_4"/>
    <property type="match status" value="1"/>
</dbReference>
<evidence type="ECO:0000313" key="9">
    <source>
        <dbReference type="EMBL" id="MVX61491.1"/>
    </source>
</evidence>
<dbReference type="Proteomes" id="UP000463388">
    <property type="component" value="Unassembled WGS sequence"/>
</dbReference>
<evidence type="ECO:0000256" key="3">
    <source>
        <dbReference type="ARBA" id="ARBA00022723"/>
    </source>
</evidence>
<feature type="domain" description="4Fe-4S ferredoxin-type" evidence="8">
    <location>
        <begin position="3"/>
        <end position="31"/>
    </location>
</feature>
<dbReference type="PROSITE" id="PS51379">
    <property type="entry name" value="4FE4S_FER_2"/>
    <property type="match status" value="3"/>
</dbReference>
<feature type="domain" description="4Fe-4S ferredoxin-type" evidence="8">
    <location>
        <begin position="89"/>
        <end position="118"/>
    </location>
</feature>
<evidence type="ECO:0000256" key="6">
    <source>
        <dbReference type="ARBA" id="ARBA00023004"/>
    </source>
</evidence>
<dbReference type="CDD" id="cd16371">
    <property type="entry name" value="DMSOR_beta_like"/>
    <property type="match status" value="1"/>
</dbReference>
<keyword evidence="7" id="KW-0411">Iron-sulfur</keyword>
<dbReference type="RefSeq" id="WP_160346702.1">
    <property type="nucleotide sequence ID" value="NZ_WSRR01000022.1"/>
</dbReference>
<gene>
    <name evidence="9" type="ORF">GKZ27_08495</name>
</gene>
<organism evidence="9 10">
    <name type="scientific">Adlercreutzia mucosicola</name>
    <dbReference type="NCBI Taxonomy" id="580026"/>
    <lineage>
        <taxon>Bacteria</taxon>
        <taxon>Bacillati</taxon>
        <taxon>Actinomycetota</taxon>
        <taxon>Coriobacteriia</taxon>
        <taxon>Eggerthellales</taxon>
        <taxon>Eggerthellaceae</taxon>
        <taxon>Adlercreutzia</taxon>
    </lineage>
</organism>
<reference evidence="9 10" key="1">
    <citation type="submission" date="2019-12" db="EMBL/GenBank/DDBJ databases">
        <title>Microbes associate with the intestines of laboratory mice.</title>
        <authorList>
            <person name="Navarre W."/>
            <person name="Wong E."/>
        </authorList>
    </citation>
    <scope>NUCLEOTIDE SEQUENCE [LARGE SCALE GENOMIC DNA]</scope>
    <source>
        <strain evidence="9 10">NM66_B29</strain>
    </source>
</reference>
<dbReference type="InterPro" id="IPR050954">
    <property type="entry name" value="ET_IronSulfur_Cluster-Binding"/>
</dbReference>
<keyword evidence="6" id="KW-0408">Iron</keyword>
<dbReference type="EMBL" id="WSRR01000022">
    <property type="protein sequence ID" value="MVX61491.1"/>
    <property type="molecule type" value="Genomic_DNA"/>
</dbReference>
<sequence length="211" mass="23005">MPRGFFFDNTRCTGCRTCALACKDFHDHGPEQAFRRVIDYEGGSWKVADDGTVATDAYGYHISLSCNHCTSAACTKVCPTGAMHRDTMGLVWPDMSRCIGCGYCTMACPYHAPAIDQKLKRSSKCDGCHQRVAAGQTPICVEACPLRALDFGTTGELAERHPHDFDRCTRSIMPLPPKEATTPNLFVLASPAARRAEAGDGRIANREELGL</sequence>
<evidence type="ECO:0000259" key="8">
    <source>
        <dbReference type="PROSITE" id="PS51379"/>
    </source>
</evidence>
<evidence type="ECO:0000256" key="7">
    <source>
        <dbReference type="ARBA" id="ARBA00023014"/>
    </source>
</evidence>
<keyword evidence="10" id="KW-1185">Reference proteome</keyword>
<dbReference type="AlphaFoldDB" id="A0A6N8JNP7"/>
<dbReference type="InterPro" id="IPR017896">
    <property type="entry name" value="4Fe4S_Fe-S-bd"/>
</dbReference>
<dbReference type="Pfam" id="PF13247">
    <property type="entry name" value="Fer4_11"/>
    <property type="match status" value="1"/>
</dbReference>
<dbReference type="PANTHER" id="PTHR43177">
    <property type="entry name" value="PROTEIN NRFC"/>
    <property type="match status" value="1"/>
</dbReference>
<name>A0A6N8JNP7_9ACTN</name>
<protein>
    <submittedName>
        <fullName evidence="9">4Fe-4S dicluster domain-containing protein</fullName>
    </submittedName>
</protein>